<dbReference type="Proteomes" id="UP000004367">
    <property type="component" value="Unassembled WGS sequence"/>
</dbReference>
<evidence type="ECO:0000313" key="1">
    <source>
        <dbReference type="EMBL" id="GAB48719.1"/>
    </source>
</evidence>
<proteinExistence type="predicted"/>
<gene>
    <name evidence="1" type="ORF">MOPEL_078_01080</name>
</gene>
<keyword evidence="2" id="KW-1185">Reference proteome</keyword>
<name>H5USL1_9MICO</name>
<dbReference type="EMBL" id="BAFE01000056">
    <property type="protein sequence ID" value="GAB48719.1"/>
    <property type="molecule type" value="Genomic_DNA"/>
</dbReference>
<keyword evidence="1" id="KW-0238">DNA-binding</keyword>
<organism evidence="1 2">
    <name type="scientific">Mobilicoccus pelagius NBRC 104925</name>
    <dbReference type="NCBI Taxonomy" id="1089455"/>
    <lineage>
        <taxon>Bacteria</taxon>
        <taxon>Bacillati</taxon>
        <taxon>Actinomycetota</taxon>
        <taxon>Actinomycetes</taxon>
        <taxon>Micrococcales</taxon>
        <taxon>Dermatophilaceae</taxon>
        <taxon>Mobilicoccus</taxon>
    </lineage>
</organism>
<dbReference type="AlphaFoldDB" id="H5USL1"/>
<evidence type="ECO:0000313" key="2">
    <source>
        <dbReference type="Proteomes" id="UP000004367"/>
    </source>
</evidence>
<sequence>MSSNERLRGAIFEAGLTPGTLAEQVGVDPKTVDRWITTGRSPHRIHRLTTARILGRDDVYLWPDTAQDRQSLTAAQSELVTLYPNRAAVPHDMWFSLGRSARESIDVLAFAASFLHDGLPGFTDLLAERARAGVRVRLLIGDPDSPAVALRGKEEGIDGSLSHRCSLSWKYLKPYLDTPGIEARMHGCTLYNSIFRFDEDILVNCHSYGAPASQSAVLHLRRITGGRLFSHYMQGFDRTWHHATAGD</sequence>
<dbReference type="CDD" id="cd00093">
    <property type="entry name" value="HTH_XRE"/>
    <property type="match status" value="1"/>
</dbReference>
<dbReference type="eggNOG" id="COG3423">
    <property type="taxonomic scope" value="Bacteria"/>
</dbReference>
<dbReference type="SUPFAM" id="SSF56024">
    <property type="entry name" value="Phospholipase D/nuclease"/>
    <property type="match status" value="1"/>
</dbReference>
<dbReference type="RefSeq" id="WP_009482617.1">
    <property type="nucleotide sequence ID" value="NZ_BAFE01000056.1"/>
</dbReference>
<comment type="caution">
    <text evidence="1">The sequence shown here is derived from an EMBL/GenBank/DDBJ whole genome shotgun (WGS) entry which is preliminary data.</text>
</comment>
<reference evidence="1 2" key="1">
    <citation type="submission" date="2012-02" db="EMBL/GenBank/DDBJ databases">
        <title>Whole genome shotgun sequence of Mobilicoccus pelagius NBRC 104925.</title>
        <authorList>
            <person name="Yoshida Y."/>
            <person name="Hosoyama A."/>
            <person name="Tsuchikane K."/>
            <person name="Katsumata H."/>
            <person name="Yamazaki S."/>
            <person name="Fujita N."/>
        </authorList>
    </citation>
    <scope>NUCLEOTIDE SEQUENCE [LARGE SCALE GENOMIC DNA]</scope>
    <source>
        <strain evidence="1 2">NBRC 104925</strain>
    </source>
</reference>
<dbReference type="STRING" id="1089455.MOPEL_078_01080"/>
<dbReference type="GO" id="GO:0003677">
    <property type="term" value="F:DNA binding"/>
    <property type="evidence" value="ECO:0007669"/>
    <property type="project" value="UniProtKB-KW"/>
</dbReference>
<dbReference type="OrthoDB" id="8438314at2"/>
<protein>
    <submittedName>
        <fullName evidence="1">Putative Xre family DNA-binding protein</fullName>
    </submittedName>
</protein>
<accession>H5USL1</accession>
<dbReference type="InterPro" id="IPR001387">
    <property type="entry name" value="Cro/C1-type_HTH"/>
</dbReference>